<protein>
    <recommendedName>
        <fullName evidence="4">DUF2191 domain-containing protein</fullName>
    </recommendedName>
</protein>
<dbReference type="Proteomes" id="UP001216440">
    <property type="component" value="Chromosome"/>
</dbReference>
<dbReference type="RefSeq" id="WP_279334660.1">
    <property type="nucleotide sequence ID" value="NZ_CP121682.1"/>
</dbReference>
<name>A0ABY8K478_9ACTN</name>
<proteinExistence type="predicted"/>
<evidence type="ECO:0000313" key="3">
    <source>
        <dbReference type="Proteomes" id="UP001216440"/>
    </source>
</evidence>
<feature type="region of interest" description="Disordered" evidence="1">
    <location>
        <begin position="52"/>
        <end position="103"/>
    </location>
</feature>
<sequence>MARTVIKLDEATRSFDTRTKAQAVQLAMEDAVKRHLRQEGFDAMAAGEFDFSEIVESTGPATPTEPSSAKTAGPPDARSPPDRRVRSRSLNGTHRGGMNHPAR</sequence>
<gene>
    <name evidence="2" type="ORF">PYS65_16190</name>
</gene>
<accession>A0ABY8K478</accession>
<evidence type="ECO:0008006" key="4">
    <source>
        <dbReference type="Google" id="ProtNLM"/>
    </source>
</evidence>
<keyword evidence="3" id="KW-1185">Reference proteome</keyword>
<dbReference type="EMBL" id="CP121682">
    <property type="protein sequence ID" value="WGD41575.1"/>
    <property type="molecule type" value="Genomic_DNA"/>
</dbReference>
<organism evidence="2 3">
    <name type="scientific">Streptomyces cathayae</name>
    <dbReference type="NCBI Taxonomy" id="3031124"/>
    <lineage>
        <taxon>Bacteria</taxon>
        <taxon>Bacillati</taxon>
        <taxon>Actinomycetota</taxon>
        <taxon>Actinomycetes</taxon>
        <taxon>Kitasatosporales</taxon>
        <taxon>Streptomycetaceae</taxon>
        <taxon>Streptomyces</taxon>
    </lineage>
</organism>
<feature type="compositionally biased region" description="Polar residues" evidence="1">
    <location>
        <begin position="59"/>
        <end position="70"/>
    </location>
</feature>
<evidence type="ECO:0000313" key="2">
    <source>
        <dbReference type="EMBL" id="WGD41575.1"/>
    </source>
</evidence>
<reference evidence="2 3" key="1">
    <citation type="submission" date="2023-03" db="EMBL/GenBank/DDBJ databases">
        <authorList>
            <person name="Mo P."/>
        </authorList>
    </citation>
    <scope>NUCLEOTIDE SEQUENCE [LARGE SCALE GENOMIC DNA]</scope>
    <source>
        <strain evidence="2 3">HUAS 5</strain>
    </source>
</reference>
<evidence type="ECO:0000256" key="1">
    <source>
        <dbReference type="SAM" id="MobiDB-lite"/>
    </source>
</evidence>